<proteinExistence type="predicted"/>
<evidence type="ECO:0000313" key="1">
    <source>
        <dbReference type="EMBL" id="MTV30241.1"/>
    </source>
</evidence>
<accession>A0A6N8DM35</accession>
<evidence type="ECO:0000313" key="2">
    <source>
        <dbReference type="Proteomes" id="UP000439113"/>
    </source>
</evidence>
<evidence type="ECO:0008006" key="3">
    <source>
        <dbReference type="Google" id="ProtNLM"/>
    </source>
</evidence>
<dbReference type="EMBL" id="WNKS01000003">
    <property type="protein sequence ID" value="MTV30241.1"/>
    <property type="molecule type" value="Genomic_DNA"/>
</dbReference>
<dbReference type="RefSeq" id="WP_155444914.1">
    <property type="nucleotide sequence ID" value="NZ_JAOQNR010000003.1"/>
</dbReference>
<dbReference type="AlphaFoldDB" id="A0A6N8DM35"/>
<protein>
    <recommendedName>
        <fullName evidence="3">Multidrug transporter</fullName>
    </recommendedName>
</protein>
<sequence length="299" mass="31296">MPAGVAAIVIVDDDDQERGGIVAETPAETDDQPQVRAYGLIKPLDGLTNLFNATGAAKQQLKAAEIRFEAARAAAARARDLQKVMPSAASQAETAEAALKLEGAGVETAREQLRALRTQAIQDWGARLGEEAASQSALAEDLVLRKAMLVQLTLPADLPPPPRLALTLGGEPVEARLLSPATQADSRLAGPGFFYVMPAISAALTGASVVAALPKGAPRRAVAIKASAVVWQSGKPWIYVKSGPDRFERRGLGEGATPTPDGGYALPSWPKGRALVVEGAQALLSQEAKAQKRADEDDD</sequence>
<name>A0A6N8DM35_RHOAC</name>
<gene>
    <name evidence="1" type="ORF">GJ654_04455</name>
</gene>
<reference evidence="1 2" key="1">
    <citation type="submission" date="2019-11" db="EMBL/GenBank/DDBJ databases">
        <title>Whole-genome sequence of a Rhodoblastus acidophilus DSM 142.</title>
        <authorList>
            <person name="Kyndt J.A."/>
            <person name="Meyer T.E."/>
        </authorList>
    </citation>
    <scope>NUCLEOTIDE SEQUENCE [LARGE SCALE GENOMIC DNA]</scope>
    <source>
        <strain evidence="1 2">DSM 142</strain>
    </source>
</reference>
<dbReference type="Proteomes" id="UP000439113">
    <property type="component" value="Unassembled WGS sequence"/>
</dbReference>
<dbReference type="OrthoDB" id="7216696at2"/>
<comment type="caution">
    <text evidence="1">The sequence shown here is derived from an EMBL/GenBank/DDBJ whole genome shotgun (WGS) entry which is preliminary data.</text>
</comment>
<organism evidence="1 2">
    <name type="scientific">Rhodoblastus acidophilus</name>
    <name type="common">Rhodopseudomonas acidophila</name>
    <dbReference type="NCBI Taxonomy" id="1074"/>
    <lineage>
        <taxon>Bacteria</taxon>
        <taxon>Pseudomonadati</taxon>
        <taxon>Pseudomonadota</taxon>
        <taxon>Alphaproteobacteria</taxon>
        <taxon>Hyphomicrobiales</taxon>
        <taxon>Rhodoblastaceae</taxon>
        <taxon>Rhodoblastus</taxon>
    </lineage>
</organism>